<comment type="similarity">
    <text evidence="2 3">Belongs to the glutamine synthetase family.</text>
</comment>
<evidence type="ECO:0000256" key="1">
    <source>
        <dbReference type="ARBA" id="ARBA00022598"/>
    </source>
</evidence>
<evidence type="ECO:0000313" key="5">
    <source>
        <dbReference type="EMBL" id="EEB06791.1"/>
    </source>
</evidence>
<dbReference type="PANTHER" id="PTHR43785">
    <property type="entry name" value="GAMMA-GLUTAMYLPUTRESCINE SYNTHETASE"/>
    <property type="match status" value="1"/>
</dbReference>
<keyword evidence="1" id="KW-0436">Ligase</keyword>
<dbReference type="JaponicusDB" id="SJAG_01845"/>
<dbReference type="EMBL" id="KE651168">
    <property type="protein sequence ID" value="EEB06791.1"/>
    <property type="molecule type" value="Genomic_DNA"/>
</dbReference>
<dbReference type="SMART" id="SM01230">
    <property type="entry name" value="Gln-synt_C"/>
    <property type="match status" value="1"/>
</dbReference>
<feature type="domain" description="GS catalytic" evidence="4">
    <location>
        <begin position="119"/>
        <end position="471"/>
    </location>
</feature>
<dbReference type="PANTHER" id="PTHR43785:SF12">
    <property type="entry name" value="TYPE-1 GLUTAMINE SYNTHETASE 2"/>
    <property type="match status" value="1"/>
</dbReference>
<dbReference type="PROSITE" id="PS51987">
    <property type="entry name" value="GS_CATALYTIC"/>
    <property type="match status" value="1"/>
</dbReference>
<protein>
    <submittedName>
        <fullName evidence="5">Glutamine synthetase</fullName>
    </submittedName>
</protein>
<dbReference type="InterPro" id="IPR014746">
    <property type="entry name" value="Gln_synth/guanido_kin_cat_dom"/>
</dbReference>
<evidence type="ECO:0000313" key="6">
    <source>
        <dbReference type="Proteomes" id="UP000001744"/>
    </source>
</evidence>
<sequence length="471" mass="53603">MLVYTNPDPVSVYVSFDVEGRVHEEYATNAAHLDLPAYSREEVYDNAYFSYNAYSMIRELQLQNGLLLKNAIVIYRGNKKPRFYAELSNRKFCFFEKGLDIYKLYLYDFETGLPSVQDPRFLLRIVNEKYQRFENEVKVAFSYNFYYFRNAKDVSPQQGISKLQASTYGMAGYELARVSDFKDQWTTVTKKCVNMFAYSCIQHEIAGLEYTLIPLESMEMADEAMKAKFIITNYGRRAGLYANFMAKPLSGLPGCSGFVRVNLSQNPKSVPVPALAKKHHNLYEESAMLQAPAEQFLAGVLLAARDLVLIFAPTVNSYKRLWEQSSHLTSISWGLTSENAIRIVAPPLCELRDTHLEIRIPGADAQPHLVLAAILAAGYYGIETNAEIPFPPIGPFSAPQKLDAAVERLTQMPKSLGEAIEVFRAPNSMARKLLGDGFVNYYSENRLAELNEWNKTVGSWEQLRYMEVQYY</sequence>
<dbReference type="Proteomes" id="UP000001744">
    <property type="component" value="Unassembled WGS sequence"/>
</dbReference>
<dbReference type="RefSeq" id="XP_002173084.1">
    <property type="nucleotide sequence ID" value="XM_002173048.2"/>
</dbReference>
<dbReference type="STRING" id="402676.B6JZ23"/>
<evidence type="ECO:0000256" key="3">
    <source>
        <dbReference type="RuleBase" id="RU000384"/>
    </source>
</evidence>
<dbReference type="GeneID" id="7048028"/>
<keyword evidence="6" id="KW-1185">Reference proteome</keyword>
<organism evidence="5 6">
    <name type="scientific">Schizosaccharomyces japonicus (strain yFS275 / FY16936)</name>
    <name type="common">Fission yeast</name>
    <dbReference type="NCBI Taxonomy" id="402676"/>
    <lineage>
        <taxon>Eukaryota</taxon>
        <taxon>Fungi</taxon>
        <taxon>Dikarya</taxon>
        <taxon>Ascomycota</taxon>
        <taxon>Taphrinomycotina</taxon>
        <taxon>Schizosaccharomycetes</taxon>
        <taxon>Schizosaccharomycetales</taxon>
        <taxon>Schizosaccharomycetaceae</taxon>
        <taxon>Schizosaccharomyces</taxon>
    </lineage>
</organism>
<gene>
    <name evidence="5" type="ORF">SJAG_01845</name>
</gene>
<dbReference type="eggNOG" id="KOG0683">
    <property type="taxonomic scope" value="Eukaryota"/>
</dbReference>
<evidence type="ECO:0000256" key="2">
    <source>
        <dbReference type="PROSITE-ProRule" id="PRU01331"/>
    </source>
</evidence>
<dbReference type="Gene3D" id="3.30.590.10">
    <property type="entry name" value="Glutamine synthetase/guanido kinase, catalytic domain"/>
    <property type="match status" value="1"/>
</dbReference>
<dbReference type="OrthoDB" id="77835at2759"/>
<dbReference type="InterPro" id="IPR008146">
    <property type="entry name" value="Gln_synth_cat_dom"/>
</dbReference>
<name>B6JZ23_SCHJY</name>
<dbReference type="GO" id="GO:0004356">
    <property type="term" value="F:glutamine synthetase activity"/>
    <property type="evidence" value="ECO:0007669"/>
    <property type="project" value="InterPro"/>
</dbReference>
<evidence type="ECO:0000259" key="4">
    <source>
        <dbReference type="PROSITE" id="PS51987"/>
    </source>
</evidence>
<dbReference type="VEuPathDB" id="FungiDB:SJAG_01845"/>
<dbReference type="SUPFAM" id="SSF55931">
    <property type="entry name" value="Glutamine synthetase/guanido kinase"/>
    <property type="match status" value="1"/>
</dbReference>
<dbReference type="AlphaFoldDB" id="B6JZ23"/>
<dbReference type="HOGENOM" id="CLU_580266_0_0_1"/>
<accession>B6JZ23</accession>
<dbReference type="OMA" id="NIMTFRL"/>
<dbReference type="Pfam" id="PF00120">
    <property type="entry name" value="Gln-synt_C"/>
    <property type="match status" value="1"/>
</dbReference>
<reference evidence="5 6" key="1">
    <citation type="journal article" date="2011" name="Science">
        <title>Comparative functional genomics of the fission yeasts.</title>
        <authorList>
            <person name="Rhind N."/>
            <person name="Chen Z."/>
            <person name="Yassour M."/>
            <person name="Thompson D.A."/>
            <person name="Haas B.J."/>
            <person name="Habib N."/>
            <person name="Wapinski I."/>
            <person name="Roy S."/>
            <person name="Lin M.F."/>
            <person name="Heiman D.I."/>
            <person name="Young S.K."/>
            <person name="Furuya K."/>
            <person name="Guo Y."/>
            <person name="Pidoux A."/>
            <person name="Chen H.M."/>
            <person name="Robbertse B."/>
            <person name="Goldberg J.M."/>
            <person name="Aoki K."/>
            <person name="Bayne E.H."/>
            <person name="Berlin A.M."/>
            <person name="Desjardins C.A."/>
            <person name="Dobbs E."/>
            <person name="Dukaj L."/>
            <person name="Fan L."/>
            <person name="FitzGerald M.G."/>
            <person name="French C."/>
            <person name="Gujja S."/>
            <person name="Hansen K."/>
            <person name="Keifenheim D."/>
            <person name="Levin J.Z."/>
            <person name="Mosher R.A."/>
            <person name="Mueller C.A."/>
            <person name="Pfiffner J."/>
            <person name="Priest M."/>
            <person name="Russ C."/>
            <person name="Smialowska A."/>
            <person name="Swoboda P."/>
            <person name="Sykes S.M."/>
            <person name="Vaughn M."/>
            <person name="Vengrova S."/>
            <person name="Yoder R."/>
            <person name="Zeng Q."/>
            <person name="Allshire R."/>
            <person name="Baulcombe D."/>
            <person name="Birren B.W."/>
            <person name="Brown W."/>
            <person name="Ekwall K."/>
            <person name="Kellis M."/>
            <person name="Leatherwood J."/>
            <person name="Levin H."/>
            <person name="Margalit H."/>
            <person name="Martienssen R."/>
            <person name="Nieduszynski C.A."/>
            <person name="Spatafora J.W."/>
            <person name="Friedman N."/>
            <person name="Dalgaard J.Z."/>
            <person name="Baumann P."/>
            <person name="Niki H."/>
            <person name="Regev A."/>
            <person name="Nusbaum C."/>
        </authorList>
    </citation>
    <scope>NUCLEOTIDE SEQUENCE [LARGE SCALE GENOMIC DNA]</scope>
    <source>
        <strain evidence="6">yFS275 / FY16936</strain>
    </source>
</reference>
<proteinExistence type="inferred from homology"/>